<feature type="region of interest" description="Disordered" evidence="1">
    <location>
        <begin position="145"/>
        <end position="174"/>
    </location>
</feature>
<sequence>MATSFAGTGLTIPTYQFGNGNDIGGLGSLSNYSTQGASMFGGMGGGSTGLNLAGNSPSPLGSLMGIGGGGSIPIGTNGSGPGGGIFGGLGMNIPTLQLGLGMLSSLGGLYGATQANRLARDQFNFSKDVTNTNLNNQIKSYNTALEDRSRSRAAMEGRDQASADDYVNRNRLTR</sequence>
<evidence type="ECO:0000256" key="1">
    <source>
        <dbReference type="SAM" id="MobiDB-lite"/>
    </source>
</evidence>
<accession>V9SKR7</accession>
<proteinExistence type="predicted"/>
<protein>
    <submittedName>
        <fullName evidence="2">Uncharacterized protein</fullName>
    </submittedName>
</protein>
<gene>
    <name evidence="2" type="ORF">JJJA_0067</name>
</gene>
<organism evidence="2 3">
    <name type="scientific">Achromobacter phage JWDelta</name>
    <dbReference type="NCBI Taxonomy" id="1416008"/>
    <lineage>
        <taxon>Viruses</taxon>
        <taxon>Duplodnaviria</taxon>
        <taxon>Heunggongvirae</taxon>
        <taxon>Uroviricota</taxon>
        <taxon>Caudoviricetes</taxon>
        <taxon>Schitoviridae</taxon>
        <taxon>Rothmandenesvirinae</taxon>
        <taxon>Jwalphavirus</taxon>
        <taxon>Jwalphavirus jwalpha</taxon>
    </lineage>
</organism>
<dbReference type="EMBL" id="KF787094">
    <property type="protein sequence ID" value="AHC56583.1"/>
    <property type="molecule type" value="Genomic_DNA"/>
</dbReference>
<evidence type="ECO:0000313" key="3">
    <source>
        <dbReference type="Proteomes" id="UP000018886"/>
    </source>
</evidence>
<dbReference type="Proteomes" id="UP000018886">
    <property type="component" value="Segment"/>
</dbReference>
<reference evidence="2 3" key="1">
    <citation type="journal article" date="2014" name="Virol. J.">
        <title>First genome sequences of Achromobacter phages reveal new members of the N4 family.</title>
        <authorList>
            <person name="Wittmann J."/>
            <person name="Dreiseikelmann B."/>
            <person name="Rohde M."/>
            <person name="Meier-Kolthoff J.P."/>
            <person name="Bunk B."/>
            <person name="Rohde C."/>
        </authorList>
    </citation>
    <scope>NUCLEOTIDE SEQUENCE [LARGE SCALE GENOMIC DNA]</scope>
</reference>
<evidence type="ECO:0000313" key="2">
    <source>
        <dbReference type="EMBL" id="AHC56583.1"/>
    </source>
</evidence>
<feature type="compositionally biased region" description="Basic and acidic residues" evidence="1">
    <location>
        <begin position="145"/>
        <end position="161"/>
    </location>
</feature>
<name>V9SKR7_9CAUD</name>